<protein>
    <recommendedName>
        <fullName evidence="4">DUF742 domain-containing protein</fullName>
    </recommendedName>
</protein>
<evidence type="ECO:0000313" key="2">
    <source>
        <dbReference type="EMBL" id="MBP2179063.1"/>
    </source>
</evidence>
<dbReference type="PANTHER" id="PTHR36221">
    <property type="entry name" value="DUF742 DOMAIN-CONTAINING PROTEIN"/>
    <property type="match status" value="1"/>
</dbReference>
<feature type="region of interest" description="Disordered" evidence="1">
    <location>
        <begin position="25"/>
        <end position="78"/>
    </location>
</feature>
<accession>A0ABS4PJP6</accession>
<evidence type="ECO:0000256" key="1">
    <source>
        <dbReference type="SAM" id="MobiDB-lite"/>
    </source>
</evidence>
<dbReference type="Pfam" id="PF05331">
    <property type="entry name" value="DUF742"/>
    <property type="match status" value="1"/>
</dbReference>
<keyword evidence="3" id="KW-1185">Reference proteome</keyword>
<name>A0ABS4PJP6_9PSEU</name>
<dbReference type="RefSeq" id="WP_209662831.1">
    <property type="nucleotide sequence ID" value="NZ_JAGGMS010000001.1"/>
</dbReference>
<organism evidence="2 3">
    <name type="scientific">Amycolatopsis magusensis</name>
    <dbReference type="NCBI Taxonomy" id="882444"/>
    <lineage>
        <taxon>Bacteria</taxon>
        <taxon>Bacillati</taxon>
        <taxon>Actinomycetota</taxon>
        <taxon>Actinomycetes</taxon>
        <taxon>Pseudonocardiales</taxon>
        <taxon>Pseudonocardiaceae</taxon>
        <taxon>Amycolatopsis</taxon>
    </lineage>
</organism>
<dbReference type="InterPro" id="IPR007995">
    <property type="entry name" value="DUF742"/>
</dbReference>
<comment type="caution">
    <text evidence="2">The sequence shown here is derived from an EMBL/GenBank/DDBJ whole genome shotgun (WGS) entry which is preliminary data.</text>
</comment>
<gene>
    <name evidence="2" type="ORF">JOM49_000589</name>
</gene>
<dbReference type="PANTHER" id="PTHR36221:SF1">
    <property type="entry name" value="DUF742 DOMAIN-CONTAINING PROTEIN"/>
    <property type="match status" value="1"/>
</dbReference>
<reference evidence="2 3" key="1">
    <citation type="submission" date="2021-03" db="EMBL/GenBank/DDBJ databases">
        <title>Sequencing the genomes of 1000 actinobacteria strains.</title>
        <authorList>
            <person name="Klenk H.-P."/>
        </authorList>
    </citation>
    <scope>NUCLEOTIDE SEQUENCE [LARGE SCALE GENOMIC DNA]</scope>
    <source>
        <strain evidence="2 3">DSM 45510</strain>
    </source>
</reference>
<sequence length="210" mass="22636">MGTPGNFGLDPQPVSADWDALHAGSEREALDSPSRFDIAKYTTGRFSLPVSPPPPPPEPEAPSWPSHEPDPEPAPMRAMAPVRPAARPPAPVWPAGRASRSLVRPYARTGGRTHSAHDLALEALISTTDQGRAQNAALPTEYRLICELCYDTHSIAEIAAYLRLPLGVVKVFVGDLADAGLVLIHQSSLIQGDPSAREFMERVLQGLRDL</sequence>
<evidence type="ECO:0008006" key="4">
    <source>
        <dbReference type="Google" id="ProtNLM"/>
    </source>
</evidence>
<dbReference type="Proteomes" id="UP000741013">
    <property type="component" value="Unassembled WGS sequence"/>
</dbReference>
<feature type="compositionally biased region" description="Pro residues" evidence="1">
    <location>
        <begin position="50"/>
        <end position="62"/>
    </location>
</feature>
<evidence type="ECO:0000313" key="3">
    <source>
        <dbReference type="Proteomes" id="UP000741013"/>
    </source>
</evidence>
<proteinExistence type="predicted"/>
<dbReference type="EMBL" id="JAGGMS010000001">
    <property type="protein sequence ID" value="MBP2179063.1"/>
    <property type="molecule type" value="Genomic_DNA"/>
</dbReference>